<evidence type="ECO:0000259" key="7">
    <source>
        <dbReference type="PROSITE" id="PS51110"/>
    </source>
</evidence>
<accession>A0A852NDV5</accession>
<evidence type="ECO:0000256" key="5">
    <source>
        <dbReference type="ARBA" id="ARBA00023180"/>
    </source>
</evidence>
<evidence type="ECO:0000256" key="3">
    <source>
        <dbReference type="ARBA" id="ARBA00022729"/>
    </source>
</evidence>
<evidence type="ECO:0000256" key="2">
    <source>
        <dbReference type="ARBA" id="ARBA00022525"/>
    </source>
</evidence>
<dbReference type="EMBL" id="WEIY01001362">
    <property type="protein sequence ID" value="NXY12076.1"/>
    <property type="molecule type" value="Genomic_DNA"/>
</dbReference>
<dbReference type="GO" id="GO:0007193">
    <property type="term" value="P:adenylate cyclase-inhibiting G protein-coupled receptor signaling pathway"/>
    <property type="evidence" value="ECO:0007669"/>
    <property type="project" value="TreeGrafter"/>
</dbReference>
<sequence>AWCQDWETALRCGALGRCPHLTQGHPDVDVCAVCQQLVGFLHHVSNHSAVEVVLDQVLGVLCLPLPFVAPPCRALVRALLHRLLFEIQHPQPRQVCATVKLCRGEPGAVPVLEVPGARPQGSSGPGLAPEALPMPLCWMCRTLVARAE</sequence>
<dbReference type="SMART" id="SM00741">
    <property type="entry name" value="SapB"/>
    <property type="match status" value="1"/>
</dbReference>
<dbReference type="InterPro" id="IPR051428">
    <property type="entry name" value="Sphingo_Act-Surfact_Prot"/>
</dbReference>
<reference evidence="8" key="1">
    <citation type="submission" date="2020-02" db="EMBL/GenBank/DDBJ databases">
        <title>Bird 10,000 Genomes (B10K) Project - Family phase.</title>
        <authorList>
            <person name="Zhang G."/>
        </authorList>
    </citation>
    <scope>NUCLEOTIDE SEQUENCE</scope>
    <source>
        <strain evidence="8">B10K-IZ-033-77</strain>
    </source>
</reference>
<comment type="subcellular location">
    <subcellularLocation>
        <location evidence="1">Secreted</location>
    </subcellularLocation>
</comment>
<keyword evidence="4" id="KW-1015">Disulfide bond</keyword>
<dbReference type="InterPro" id="IPR003119">
    <property type="entry name" value="SAP_A"/>
</dbReference>
<feature type="non-terminal residue" evidence="8">
    <location>
        <position position="148"/>
    </location>
</feature>
<dbReference type="GO" id="GO:0005576">
    <property type="term" value="C:extracellular region"/>
    <property type="evidence" value="ECO:0007669"/>
    <property type="project" value="UniProtKB-SubCell"/>
</dbReference>
<dbReference type="Proteomes" id="UP000603297">
    <property type="component" value="Unassembled WGS sequence"/>
</dbReference>
<dbReference type="Gene3D" id="1.10.225.10">
    <property type="entry name" value="Saposin-like"/>
    <property type="match status" value="1"/>
</dbReference>
<evidence type="ECO:0000256" key="4">
    <source>
        <dbReference type="ARBA" id="ARBA00023157"/>
    </source>
</evidence>
<proteinExistence type="predicted"/>
<dbReference type="InterPro" id="IPR008139">
    <property type="entry name" value="SaposinB_dom"/>
</dbReference>
<dbReference type="PANTHER" id="PTHR11480:SF36">
    <property type="entry name" value="PROSAPOSIN"/>
    <property type="match status" value="1"/>
</dbReference>
<comment type="caution">
    <text evidence="8">The sequence shown here is derived from an EMBL/GenBank/DDBJ whole genome shotgun (WGS) entry which is preliminary data.</text>
</comment>
<protein>
    <submittedName>
        <fullName evidence="8">PSPB protein</fullName>
    </submittedName>
</protein>
<keyword evidence="3" id="KW-0732">Signal</keyword>
<dbReference type="PROSITE" id="PS51110">
    <property type="entry name" value="SAP_A"/>
    <property type="match status" value="1"/>
</dbReference>
<evidence type="ECO:0000256" key="1">
    <source>
        <dbReference type="ARBA" id="ARBA00004613"/>
    </source>
</evidence>
<dbReference type="PROSITE" id="PS50015">
    <property type="entry name" value="SAP_B"/>
    <property type="match status" value="1"/>
</dbReference>
<evidence type="ECO:0000313" key="9">
    <source>
        <dbReference type="Proteomes" id="UP000603297"/>
    </source>
</evidence>
<dbReference type="PANTHER" id="PTHR11480">
    <property type="entry name" value="SAPOSIN-RELATED"/>
    <property type="match status" value="1"/>
</dbReference>
<keyword evidence="9" id="KW-1185">Reference proteome</keyword>
<evidence type="ECO:0000259" key="6">
    <source>
        <dbReference type="PROSITE" id="PS50015"/>
    </source>
</evidence>
<keyword evidence="5" id="KW-0325">Glycoprotein</keyword>
<evidence type="ECO:0000313" key="8">
    <source>
        <dbReference type="EMBL" id="NXY12076.1"/>
    </source>
</evidence>
<dbReference type="SUPFAM" id="SSF47862">
    <property type="entry name" value="Saposin"/>
    <property type="match status" value="1"/>
</dbReference>
<dbReference type="GO" id="GO:0019216">
    <property type="term" value="P:regulation of lipid metabolic process"/>
    <property type="evidence" value="ECO:0007669"/>
    <property type="project" value="TreeGrafter"/>
</dbReference>
<feature type="domain" description="Saposin A-type" evidence="7">
    <location>
        <begin position="1"/>
        <end position="28"/>
    </location>
</feature>
<dbReference type="InterPro" id="IPR011001">
    <property type="entry name" value="Saposin-like"/>
</dbReference>
<keyword evidence="2" id="KW-0964">Secreted</keyword>
<feature type="non-terminal residue" evidence="8">
    <location>
        <position position="1"/>
    </location>
</feature>
<dbReference type="OrthoDB" id="8889685at2759"/>
<organism evidence="8 9">
    <name type="scientific">Pteruthius melanotis</name>
    <dbReference type="NCBI Taxonomy" id="357074"/>
    <lineage>
        <taxon>Eukaryota</taxon>
        <taxon>Metazoa</taxon>
        <taxon>Chordata</taxon>
        <taxon>Craniata</taxon>
        <taxon>Vertebrata</taxon>
        <taxon>Euteleostomi</taxon>
        <taxon>Archelosauria</taxon>
        <taxon>Archosauria</taxon>
        <taxon>Dinosauria</taxon>
        <taxon>Saurischia</taxon>
        <taxon>Theropoda</taxon>
        <taxon>Coelurosauria</taxon>
        <taxon>Aves</taxon>
        <taxon>Neognathae</taxon>
        <taxon>Neoaves</taxon>
        <taxon>Telluraves</taxon>
        <taxon>Australaves</taxon>
        <taxon>Passeriformes</taxon>
        <taxon>Sylvioidea</taxon>
        <taxon>Timaliidae</taxon>
        <taxon>Pteruthius</taxon>
    </lineage>
</organism>
<name>A0A852NDV5_9PASS</name>
<feature type="domain" description="Saposin B-type" evidence="6">
    <location>
        <begin position="27"/>
        <end position="106"/>
    </location>
</feature>
<dbReference type="AlphaFoldDB" id="A0A852NDV5"/>
<gene>
    <name evidence="8" type="primary">Sftpb</name>
    <name evidence="8" type="ORF">PTEMEL_R15539</name>
</gene>